<evidence type="ECO:0000256" key="1">
    <source>
        <dbReference type="SAM" id="SignalP"/>
    </source>
</evidence>
<sequence>MHLMQYCQSAALTAPVILGSALLMSGFSNTIVATTADMSLATYQTCMQTKPEITPKNPALLAASGPNEGLPKYWMILPSQAHQKLCTRKIMANSIPFPKMRIPHHIAAEN</sequence>
<feature type="chain" id="PRO_5037449802" evidence="1">
    <location>
        <begin position="31"/>
        <end position="110"/>
    </location>
</feature>
<evidence type="ECO:0000313" key="2">
    <source>
        <dbReference type="EMBL" id="MBE9029008.1"/>
    </source>
</evidence>
<gene>
    <name evidence="2" type="ORF">IQ266_04430</name>
</gene>
<reference evidence="2" key="1">
    <citation type="submission" date="2020-10" db="EMBL/GenBank/DDBJ databases">
        <authorList>
            <person name="Castelo-Branco R."/>
            <person name="Eusebio N."/>
            <person name="Adriana R."/>
            <person name="Vieira A."/>
            <person name="Brugerolle De Fraissinette N."/>
            <person name="Rezende De Castro R."/>
            <person name="Schneider M.P."/>
            <person name="Vasconcelos V."/>
            <person name="Leao P.N."/>
        </authorList>
    </citation>
    <scope>NUCLEOTIDE SEQUENCE</scope>
    <source>
        <strain evidence="2">LEGE 11480</strain>
    </source>
</reference>
<dbReference type="EMBL" id="JADEXQ010000010">
    <property type="protein sequence ID" value="MBE9029008.1"/>
    <property type="molecule type" value="Genomic_DNA"/>
</dbReference>
<name>A0A928VI29_9CYAN</name>
<feature type="signal peptide" evidence="1">
    <location>
        <begin position="1"/>
        <end position="30"/>
    </location>
</feature>
<proteinExistence type="predicted"/>
<keyword evidence="1" id="KW-0732">Signal</keyword>
<organism evidence="2 3">
    <name type="scientific">Romeriopsis navalis LEGE 11480</name>
    <dbReference type="NCBI Taxonomy" id="2777977"/>
    <lineage>
        <taxon>Bacteria</taxon>
        <taxon>Bacillati</taxon>
        <taxon>Cyanobacteriota</taxon>
        <taxon>Cyanophyceae</taxon>
        <taxon>Leptolyngbyales</taxon>
        <taxon>Leptolyngbyaceae</taxon>
        <taxon>Romeriopsis</taxon>
        <taxon>Romeriopsis navalis</taxon>
    </lineage>
</organism>
<comment type="caution">
    <text evidence="2">The sequence shown here is derived from an EMBL/GenBank/DDBJ whole genome shotgun (WGS) entry which is preliminary data.</text>
</comment>
<evidence type="ECO:0000313" key="3">
    <source>
        <dbReference type="Proteomes" id="UP000625316"/>
    </source>
</evidence>
<keyword evidence="3" id="KW-1185">Reference proteome</keyword>
<dbReference type="Proteomes" id="UP000625316">
    <property type="component" value="Unassembled WGS sequence"/>
</dbReference>
<accession>A0A928VI29</accession>
<dbReference type="RefSeq" id="WP_264323828.1">
    <property type="nucleotide sequence ID" value="NZ_JADEXQ010000010.1"/>
</dbReference>
<protein>
    <submittedName>
        <fullName evidence="2">Uncharacterized protein</fullName>
    </submittedName>
</protein>
<dbReference type="AlphaFoldDB" id="A0A928VI29"/>